<evidence type="ECO:0000313" key="4">
    <source>
        <dbReference type="WBParaSite" id="maker-uti_cns_0013761-snap-gene-0.2-mRNA-1"/>
    </source>
</evidence>
<dbReference type="Proteomes" id="UP000095280">
    <property type="component" value="Unplaced"/>
</dbReference>
<dbReference type="InterPro" id="IPR050951">
    <property type="entry name" value="Retrovirus_Pol_polyprotein"/>
</dbReference>
<reference evidence="4" key="1">
    <citation type="submission" date="2016-11" db="UniProtKB">
        <authorList>
            <consortium name="WormBaseParasite"/>
        </authorList>
    </citation>
    <scope>IDENTIFICATION</scope>
</reference>
<feature type="region of interest" description="Disordered" evidence="1">
    <location>
        <begin position="806"/>
        <end position="893"/>
    </location>
</feature>
<dbReference type="SUPFAM" id="SSF56672">
    <property type="entry name" value="DNA/RNA polymerases"/>
    <property type="match status" value="1"/>
</dbReference>
<dbReference type="WBParaSite" id="maker-uti_cns_0013761-snap-gene-0.2-mRNA-1">
    <property type="protein sequence ID" value="maker-uti_cns_0013761-snap-gene-0.2-mRNA-1"/>
    <property type="gene ID" value="maker-uti_cns_0013761-snap-gene-0.2"/>
</dbReference>
<dbReference type="CDD" id="cd01647">
    <property type="entry name" value="RT_LTR"/>
    <property type="match status" value="1"/>
</dbReference>
<dbReference type="InterPro" id="IPR000477">
    <property type="entry name" value="RT_dom"/>
</dbReference>
<sequence length="1682" mass="180127">HVGHNKVLRHVHSTAENVVNQYFKVVQSLWEHVNPVVDGGVDDNGCLGEIGFPPRFDLAVELGLLVRNGTPRRFPVVDRSVKQLAQHRAHRPVETEATRRLAAPDRATNAAAFEHFECWGETVATSGAHLSVVAVLRSGGLVEQQRHYHQGARQEDEQQACDRKHVFGELAHQSNFTSGQAAGHVGHNKVLRHVHSTAENVVNQYFKVVQSLWEHVNPVVDSGVDDNGCLGEIGFPPRFDLAVGAFQPETASKPNHLALACRQPRQSNSSRTPQQQISTNAVFTAADGSVNVEDVFALYNRDKYPSDVSLTVQVANRQLPMMIDSGASCSIMSLGTLQSAQPAKPTPNKSRTTKPQNINAIADTTPSEQYSDPQLKAILQRHKEVFNGIGCIKGVEVQIQLSDDAVPVCQAPSRVAAHLKEAVVDELKALEEQGIIEAVKGPSAWVSRMVVVPKGDGGVRICQDLRDLNAFVIPEKQQIPTLDEITEEMADAKLFSELDIRKAFYQIPVHESSRHLFTFSTPLGLMRLKRLSMGFTNASEILQRVMLGILSGIDGVRWAHDDVVPGSRPPPRIERMALRIQHLRFNLLYRPGSTNPADLLSRQPLPERRRNVGEELDAAFINAVSTGAVPKGFSLDQPLAPMHRPTTFVNSRLRRGEPRGGGSTGGCGPQWSGNPDPLQQQSISEEDIERERLRLERQLHLQQQQRQLQPNRGNAGFPARRPYCFGYPYGGASAGSHRPEQEWQNPVVADDRAGPNGPAANGRGGGRRRGRNRQQQQYADEFEHEYQVERHIEPLPTATGAFSVTIQNDRCRNADPDRGGSGGGGGRRRKSRRNRRAIGGRGGGDVGDVGAMPGEVEGATPAVPEDGGFIDDDLDGVGAGVGGDAGGGGASARPSLRIQLSISRSSASESGRLPGFETGSAAAALDGGCGGGSSSDRSMRFTPTVAALSGSCSCCLVAEESAVSRGGGGREFSNRSKRRNAEFNSSLTPCRADEASADQQAGAVAAAAAAAACQSLKSASAPAAAEALATRKPQQNLPPSLSLQQRQPNWPPGGRRVGKLNAFAAQFFDHPVHLSQLRPVAEGVRPGHQQLQHLSDLVMLSWWRVLGPNEPDQLIQQVTLASELRVKPGPTGLDAGLQQVQAGTLQSLGANKGRTTRTKSGAPASAAGSRGNTEFGPGRAGRVPAALAAAPLHRLRAVGLGADDVACQLESPKSQQFTLDGPGRRGDRVPRLVIRSSLILKAARSRPACAALTCCSSESVSVQVSALYNRTVSTTAWNSAALWRAKGSPSEPAATPQIFADVRYQTAEVDELLTARKLRYLPASASAENCGLDVARHAEHNGLLRVDHQADARCSANQLVQLALGALYGRGQQGEVIGVAKHAEPFLRRKPSSSVGRAVRSTQSSTRTNRNGARVSPWSTPEDVSKESDRPSGVITAALVAQYNAIMAEISCSAPRWAPRPDPAPCRPASSGRASSRTSAMVTGATLKLSSDGNGVSGGSVRMLGSWGGGALTMAAKNSRSSFLRSSAVSPARFSWMRRFRPSINGGPGHAPSGVGSSGRDGLDNFINCGLLPLQIDSRQSLLRLASRSPAQTELLQIFPRLLNRGVVLPDRLPTLGRSHQRDRLFRGGSYCGAHFRVLGTSTLAAERSDEGASKGAVRSGVFESAVVAPQWPLQQTVERIA</sequence>
<dbReference type="PROSITE" id="PS00141">
    <property type="entry name" value="ASP_PROTEASE"/>
    <property type="match status" value="1"/>
</dbReference>
<dbReference type="GO" id="GO:0004190">
    <property type="term" value="F:aspartic-type endopeptidase activity"/>
    <property type="evidence" value="ECO:0007669"/>
    <property type="project" value="InterPro"/>
</dbReference>
<protein>
    <submittedName>
        <fullName evidence="4">Reverse transcriptase domain-containing protein</fullName>
    </submittedName>
</protein>
<feature type="region of interest" description="Disordered" evidence="1">
    <location>
        <begin position="747"/>
        <end position="777"/>
    </location>
</feature>
<dbReference type="PANTHER" id="PTHR37984:SF9">
    <property type="entry name" value="INTEGRASE CATALYTIC DOMAIN-CONTAINING PROTEIN"/>
    <property type="match status" value="1"/>
</dbReference>
<proteinExistence type="predicted"/>
<dbReference type="InterPro" id="IPR043502">
    <property type="entry name" value="DNA/RNA_pol_sf"/>
</dbReference>
<feature type="region of interest" description="Disordered" evidence="1">
    <location>
        <begin position="1389"/>
        <end position="1430"/>
    </location>
</feature>
<feature type="compositionally biased region" description="Basic and acidic residues" evidence="1">
    <location>
        <begin position="809"/>
        <end position="818"/>
    </location>
</feature>
<feature type="compositionally biased region" description="Low complexity" evidence="1">
    <location>
        <begin position="1026"/>
        <end position="1048"/>
    </location>
</feature>
<dbReference type="Pfam" id="PF00078">
    <property type="entry name" value="RVT_1"/>
    <property type="match status" value="1"/>
</dbReference>
<feature type="compositionally biased region" description="Low complexity" evidence="1">
    <location>
        <begin position="1160"/>
        <end position="1179"/>
    </location>
</feature>
<accession>A0A1I8ILI1</accession>
<feature type="compositionally biased region" description="Gly residues" evidence="1">
    <location>
        <begin position="877"/>
        <end position="890"/>
    </location>
</feature>
<dbReference type="Gene3D" id="3.10.10.10">
    <property type="entry name" value="HIV Type 1 Reverse Transcriptase, subunit A, domain 1"/>
    <property type="match status" value="1"/>
</dbReference>
<dbReference type="InterPro" id="IPR001969">
    <property type="entry name" value="Aspartic_peptidase_AS"/>
</dbReference>
<feature type="compositionally biased region" description="Low complexity" evidence="1">
    <location>
        <begin position="1467"/>
        <end position="1479"/>
    </location>
</feature>
<feature type="compositionally biased region" description="Gly residues" evidence="1">
    <location>
        <begin position="659"/>
        <end position="668"/>
    </location>
</feature>
<name>A0A1I8ILI1_9PLAT</name>
<feature type="region of interest" description="Disordered" evidence="1">
    <location>
        <begin position="1026"/>
        <end position="1049"/>
    </location>
</feature>
<feature type="compositionally biased region" description="Polar residues" evidence="1">
    <location>
        <begin position="1392"/>
        <end position="1411"/>
    </location>
</feature>
<dbReference type="PANTHER" id="PTHR37984">
    <property type="entry name" value="PROTEIN CBG26694"/>
    <property type="match status" value="1"/>
</dbReference>
<dbReference type="GO" id="GO:0006508">
    <property type="term" value="P:proteolysis"/>
    <property type="evidence" value="ECO:0007669"/>
    <property type="project" value="InterPro"/>
</dbReference>
<feature type="compositionally biased region" description="Basic residues" evidence="1">
    <location>
        <begin position="826"/>
        <end position="838"/>
    </location>
</feature>
<feature type="region of interest" description="Disordered" evidence="1">
    <location>
        <begin position="1150"/>
        <end position="1179"/>
    </location>
</feature>
<evidence type="ECO:0000256" key="1">
    <source>
        <dbReference type="SAM" id="MobiDB-lite"/>
    </source>
</evidence>
<evidence type="ECO:0000313" key="3">
    <source>
        <dbReference type="Proteomes" id="UP000095280"/>
    </source>
</evidence>
<keyword evidence="3" id="KW-1185">Reference proteome</keyword>
<organism evidence="3 4">
    <name type="scientific">Macrostomum lignano</name>
    <dbReference type="NCBI Taxonomy" id="282301"/>
    <lineage>
        <taxon>Eukaryota</taxon>
        <taxon>Metazoa</taxon>
        <taxon>Spiralia</taxon>
        <taxon>Lophotrochozoa</taxon>
        <taxon>Platyhelminthes</taxon>
        <taxon>Rhabditophora</taxon>
        <taxon>Macrostomorpha</taxon>
        <taxon>Macrostomida</taxon>
        <taxon>Macrostomidae</taxon>
        <taxon>Macrostomum</taxon>
    </lineage>
</organism>
<feature type="domain" description="Reverse transcriptase" evidence="2">
    <location>
        <begin position="452"/>
        <end position="554"/>
    </location>
</feature>
<feature type="region of interest" description="Disordered" evidence="1">
    <location>
        <begin position="1457"/>
        <end position="1479"/>
    </location>
</feature>
<feature type="region of interest" description="Disordered" evidence="1">
    <location>
        <begin position="652"/>
        <end position="680"/>
    </location>
</feature>
<evidence type="ECO:0000259" key="2">
    <source>
        <dbReference type="Pfam" id="PF00078"/>
    </source>
</evidence>